<evidence type="ECO:0000313" key="1">
    <source>
        <dbReference type="EMBL" id="MEI5907054.1"/>
    </source>
</evidence>
<reference evidence="1 2" key="1">
    <citation type="journal article" date="2018" name="J. Microbiol.">
        <title>Bacillus spongiae sp. nov., isolated from sponge of Jeju Island.</title>
        <authorList>
            <person name="Lee G.E."/>
            <person name="Im W.T."/>
            <person name="Park J.S."/>
        </authorList>
    </citation>
    <scope>NUCLEOTIDE SEQUENCE [LARGE SCALE GENOMIC DNA]</scope>
    <source>
        <strain evidence="1 2">135PIL107-10</strain>
    </source>
</reference>
<name>A0ABU8HD44_9BACI</name>
<keyword evidence="2" id="KW-1185">Reference proteome</keyword>
<gene>
    <name evidence="1" type="ORF">WAK64_08290</name>
</gene>
<dbReference type="EMBL" id="JBBAXC010000005">
    <property type="protein sequence ID" value="MEI5907054.1"/>
    <property type="molecule type" value="Genomic_DNA"/>
</dbReference>
<sequence>MTVALFTTLPDTILVDEQQSFQVCTVNSDPLLDGLEVRIFVTLGNLDLLSEFSAFIFDPDSGVYVPIEFNDLGVGILESTLAPTSCSQVLVTFKDDKDYRFQQQVVEKATGKPLASNTQIFRVVKN</sequence>
<dbReference type="RefSeq" id="WP_336586489.1">
    <property type="nucleotide sequence ID" value="NZ_JBBAXC010000005.1"/>
</dbReference>
<evidence type="ECO:0000313" key="2">
    <source>
        <dbReference type="Proteomes" id="UP001312865"/>
    </source>
</evidence>
<comment type="caution">
    <text evidence="1">The sequence shown here is derived from an EMBL/GenBank/DDBJ whole genome shotgun (WGS) entry which is preliminary data.</text>
</comment>
<dbReference type="Proteomes" id="UP001312865">
    <property type="component" value="Unassembled WGS sequence"/>
</dbReference>
<evidence type="ECO:0008006" key="3">
    <source>
        <dbReference type="Google" id="ProtNLM"/>
    </source>
</evidence>
<proteinExistence type="predicted"/>
<accession>A0ABU8HD44</accession>
<organism evidence="1 2">
    <name type="scientific">Bacillus spongiae</name>
    <dbReference type="NCBI Taxonomy" id="2683610"/>
    <lineage>
        <taxon>Bacteria</taxon>
        <taxon>Bacillati</taxon>
        <taxon>Bacillota</taxon>
        <taxon>Bacilli</taxon>
        <taxon>Bacillales</taxon>
        <taxon>Bacillaceae</taxon>
        <taxon>Bacillus</taxon>
    </lineage>
</organism>
<protein>
    <recommendedName>
        <fullName evidence="3">Exosporium protein C</fullName>
    </recommendedName>
</protein>